<dbReference type="VEuPathDB" id="VectorBase:ASTE003120"/>
<dbReference type="AlphaFoldDB" id="A0A182YF57"/>
<dbReference type="VEuPathDB" id="VectorBase:ASTEI07093"/>
<evidence type="ECO:0000313" key="2">
    <source>
        <dbReference type="EnsemblMetazoa" id="ASTEI07093-PA"/>
    </source>
</evidence>
<dbReference type="Proteomes" id="UP000076408">
    <property type="component" value="Unassembled WGS sequence"/>
</dbReference>
<dbReference type="PROSITE" id="PS51155">
    <property type="entry name" value="CHIT_BIND_RR_2"/>
    <property type="match status" value="1"/>
</dbReference>
<dbReference type="InterPro" id="IPR000618">
    <property type="entry name" value="Insect_cuticle"/>
</dbReference>
<organism evidence="2 3">
    <name type="scientific">Anopheles stephensi</name>
    <name type="common">Indo-Pakistan malaria mosquito</name>
    <dbReference type="NCBI Taxonomy" id="30069"/>
    <lineage>
        <taxon>Eukaryota</taxon>
        <taxon>Metazoa</taxon>
        <taxon>Ecdysozoa</taxon>
        <taxon>Arthropoda</taxon>
        <taxon>Hexapoda</taxon>
        <taxon>Insecta</taxon>
        <taxon>Pterygota</taxon>
        <taxon>Neoptera</taxon>
        <taxon>Endopterygota</taxon>
        <taxon>Diptera</taxon>
        <taxon>Nematocera</taxon>
        <taxon>Culicoidea</taxon>
        <taxon>Culicidae</taxon>
        <taxon>Anophelinae</taxon>
        <taxon>Anopheles</taxon>
    </lineage>
</organism>
<dbReference type="STRING" id="30069.A0A182YF57"/>
<name>A0A182YF57_ANOST</name>
<evidence type="ECO:0000313" key="3">
    <source>
        <dbReference type="Proteomes" id="UP000076408"/>
    </source>
</evidence>
<evidence type="ECO:0000256" key="1">
    <source>
        <dbReference type="SAM" id="MobiDB-lite"/>
    </source>
</evidence>
<sequence length="130" mass="14598">MPNKFAYGFQVSRVNDQFQHKYKSPENVTFGCYGYTQPPPVGGELRIYYVADQFGYRTVNVGQTIVIFPQPGKKAVEKQWHDLPFPAACGGTVVDGIPDESKTDYVTLIPPTKPVTPKNNNECWRPTPSK</sequence>
<keyword evidence="3" id="KW-1185">Reference proteome</keyword>
<dbReference type="VEuPathDB" id="VectorBase:ASTEI20_032375"/>
<dbReference type="GO" id="GO:0042302">
    <property type="term" value="F:structural constituent of cuticle"/>
    <property type="evidence" value="ECO:0007669"/>
    <property type="project" value="UniProtKB-UniRule"/>
</dbReference>
<accession>A0A182YF57</accession>
<reference evidence="3" key="1">
    <citation type="journal article" date="2014" name="Genome Biol.">
        <title>Genome analysis of a major urban malaria vector mosquito, Anopheles stephensi.</title>
        <authorList>
            <person name="Jiang X."/>
            <person name="Peery A."/>
            <person name="Hall A.B."/>
            <person name="Sharma A."/>
            <person name="Chen X.G."/>
            <person name="Waterhouse R.M."/>
            <person name="Komissarov A."/>
            <person name="Riehle M.M."/>
            <person name="Shouche Y."/>
            <person name="Sharakhova M.V."/>
            <person name="Lawson D."/>
            <person name="Pakpour N."/>
            <person name="Arensburger P."/>
            <person name="Davidson V.L."/>
            <person name="Eiglmeier K."/>
            <person name="Emrich S."/>
            <person name="George P."/>
            <person name="Kennedy R.C."/>
            <person name="Mane S.P."/>
            <person name="Maslen G."/>
            <person name="Oringanje C."/>
            <person name="Qi Y."/>
            <person name="Settlage R."/>
            <person name="Tojo M."/>
            <person name="Tubio J.M."/>
            <person name="Unger M.F."/>
            <person name="Wang B."/>
            <person name="Vernick K.D."/>
            <person name="Ribeiro J.M."/>
            <person name="James A.A."/>
            <person name="Michel K."/>
            <person name="Riehle M.A."/>
            <person name="Luckhart S."/>
            <person name="Sharakhov I.V."/>
            <person name="Tu Z."/>
        </authorList>
    </citation>
    <scope>NUCLEOTIDE SEQUENCE [LARGE SCALE GENOMIC DNA]</scope>
    <source>
        <strain evidence="3">Indian</strain>
    </source>
</reference>
<proteinExistence type="predicted"/>
<dbReference type="EnsemblMetazoa" id="ASTEI07093-RA">
    <property type="protein sequence ID" value="ASTEI07093-PA"/>
    <property type="gene ID" value="ASTEI07093"/>
</dbReference>
<feature type="region of interest" description="Disordered" evidence="1">
    <location>
        <begin position="107"/>
        <end position="130"/>
    </location>
</feature>
<reference evidence="2" key="2">
    <citation type="submission" date="2020-05" db="UniProtKB">
        <authorList>
            <consortium name="EnsemblMetazoa"/>
        </authorList>
    </citation>
    <scope>IDENTIFICATION</scope>
    <source>
        <strain evidence="2">Indian</strain>
    </source>
</reference>
<protein>
    <submittedName>
        <fullName evidence="2">Uncharacterized protein</fullName>
    </submittedName>
</protein>